<reference evidence="11 12" key="1">
    <citation type="submission" date="2018-04" db="EMBL/GenBank/DDBJ databases">
        <title>Novel Campyloabacter and Helicobacter Species and Strains.</title>
        <authorList>
            <person name="Mannion A.J."/>
            <person name="Shen Z."/>
            <person name="Fox J.G."/>
        </authorList>
    </citation>
    <scope>NUCLEOTIDE SEQUENCE [LARGE SCALE GENOMIC DNA]</scope>
    <source>
        <strain evidence="11 12">ATCC 700242</strain>
    </source>
</reference>
<dbReference type="AlphaFoldDB" id="A0A3D8IVI0"/>
<comment type="catalytic activity">
    <reaction evidence="9">
        <text>a lipid X + a UDP-2-N,3-O-bis[(3R)-3-hydroxyacyl]-alpha-D-glucosamine = a lipid A disaccharide + UDP + H(+)</text>
        <dbReference type="Rhea" id="RHEA:67828"/>
        <dbReference type="ChEBI" id="CHEBI:15378"/>
        <dbReference type="ChEBI" id="CHEBI:58223"/>
        <dbReference type="ChEBI" id="CHEBI:137748"/>
        <dbReference type="ChEBI" id="CHEBI:176338"/>
        <dbReference type="ChEBI" id="CHEBI:176343"/>
        <dbReference type="EC" id="2.4.1.182"/>
    </reaction>
</comment>
<dbReference type="RefSeq" id="WP_104725060.1">
    <property type="nucleotide sequence ID" value="NZ_FZNE01000015.1"/>
</dbReference>
<comment type="function">
    <text evidence="1">Condensation of UDP-2,3-diacylglucosamine and 2,3-diacylglucosamine-1-phosphate to form lipid A disaccharide, a precursor of lipid A, a phosphorylated glycolipid that anchors the lipopolysaccharide to the outer membrane of the cell.</text>
</comment>
<evidence type="ECO:0000256" key="6">
    <source>
        <dbReference type="ARBA" id="ARBA00022676"/>
    </source>
</evidence>
<dbReference type="Pfam" id="PF02684">
    <property type="entry name" value="LpxB"/>
    <property type="match status" value="1"/>
</dbReference>
<keyword evidence="8" id="KW-0443">Lipid metabolism</keyword>
<protein>
    <recommendedName>
        <fullName evidence="3 10">Lipid-A-disaccharide synthase</fullName>
        <ecNumber evidence="2 10">2.4.1.182</ecNumber>
    </recommendedName>
</protein>
<dbReference type="NCBIfam" id="TIGR00215">
    <property type="entry name" value="lpxB"/>
    <property type="match status" value="1"/>
</dbReference>
<dbReference type="GO" id="GO:0009245">
    <property type="term" value="P:lipid A biosynthetic process"/>
    <property type="evidence" value="ECO:0007669"/>
    <property type="project" value="UniProtKB-UniRule"/>
</dbReference>
<dbReference type="EMBL" id="NXLU01000003">
    <property type="protein sequence ID" value="RDU69222.1"/>
    <property type="molecule type" value="Genomic_DNA"/>
</dbReference>
<name>A0A3D8IVI0_9HELI</name>
<evidence type="ECO:0000256" key="1">
    <source>
        <dbReference type="ARBA" id="ARBA00002056"/>
    </source>
</evidence>
<evidence type="ECO:0000313" key="11">
    <source>
        <dbReference type="EMBL" id="RDU69222.1"/>
    </source>
</evidence>
<proteinExistence type="predicted"/>
<dbReference type="PANTHER" id="PTHR30372:SF4">
    <property type="entry name" value="LIPID-A-DISACCHARIDE SYNTHASE, MITOCHONDRIAL-RELATED"/>
    <property type="match status" value="1"/>
</dbReference>
<evidence type="ECO:0000256" key="3">
    <source>
        <dbReference type="ARBA" id="ARBA00020902"/>
    </source>
</evidence>
<dbReference type="GO" id="GO:0008915">
    <property type="term" value="F:lipid-A-disaccharide synthase activity"/>
    <property type="evidence" value="ECO:0007669"/>
    <property type="project" value="UniProtKB-UniRule"/>
</dbReference>
<evidence type="ECO:0000256" key="10">
    <source>
        <dbReference type="NCBIfam" id="TIGR00215"/>
    </source>
</evidence>
<comment type="caution">
    <text evidence="11">The sequence shown here is derived from an EMBL/GenBank/DDBJ whole genome shotgun (WGS) entry which is preliminary data.</text>
</comment>
<organism evidence="11 12">
    <name type="scientific">Helicobacter cholecystus</name>
    <dbReference type="NCBI Taxonomy" id="45498"/>
    <lineage>
        <taxon>Bacteria</taxon>
        <taxon>Pseudomonadati</taxon>
        <taxon>Campylobacterota</taxon>
        <taxon>Epsilonproteobacteria</taxon>
        <taxon>Campylobacterales</taxon>
        <taxon>Helicobacteraceae</taxon>
        <taxon>Helicobacter</taxon>
    </lineage>
</organism>
<dbReference type="GO" id="GO:0016020">
    <property type="term" value="C:membrane"/>
    <property type="evidence" value="ECO:0007669"/>
    <property type="project" value="GOC"/>
</dbReference>
<keyword evidence="4" id="KW-0444">Lipid biosynthesis</keyword>
<evidence type="ECO:0000256" key="9">
    <source>
        <dbReference type="ARBA" id="ARBA00048975"/>
    </source>
</evidence>
<keyword evidence="7" id="KW-0808">Transferase</keyword>
<keyword evidence="12" id="KW-1185">Reference proteome</keyword>
<sequence>MKILVSALETSSNLHLAELKKYLDNVKFEGIFELEDQKGFYTPKDFSVMGFVDIFKKLIFFKKVLNEMVKKAEEVDKVLLLDSSGFNLPLAKAIKKYYPQKQIIYYILPQVWAWKPWRVEALKKYCDKLYGILPFEIAMYQGKAEYIGHPLLDEISQFKLKPSNTDNIVFMPGSRKQEIKRMLPIFFEIAKEFKKERCVLVIPPHFDQRRIQEYYGDLLQGFEISYDANFALYEAKFAFICSGTATLQSALIGTPFVLAYQAKKLDYCIASAFVKLRHIGLANILYAHFGQGEIHQELIQAQCTKENLIRAYHAMESQEFFGKIKELRKYLAFGSSKRLAQKIME</sequence>
<evidence type="ECO:0000256" key="5">
    <source>
        <dbReference type="ARBA" id="ARBA00022556"/>
    </source>
</evidence>
<dbReference type="GO" id="GO:0005543">
    <property type="term" value="F:phospholipid binding"/>
    <property type="evidence" value="ECO:0007669"/>
    <property type="project" value="TreeGrafter"/>
</dbReference>
<evidence type="ECO:0000256" key="2">
    <source>
        <dbReference type="ARBA" id="ARBA00012687"/>
    </source>
</evidence>
<keyword evidence="5" id="KW-0441">Lipid A biosynthesis</keyword>
<dbReference type="OrthoDB" id="9801642at2"/>
<dbReference type="EC" id="2.4.1.182" evidence="2 10"/>
<dbReference type="InterPro" id="IPR003835">
    <property type="entry name" value="Glyco_trans_19"/>
</dbReference>
<dbReference type="PANTHER" id="PTHR30372">
    <property type="entry name" value="LIPID-A-DISACCHARIDE SYNTHASE"/>
    <property type="match status" value="1"/>
</dbReference>
<evidence type="ECO:0000313" key="12">
    <source>
        <dbReference type="Proteomes" id="UP000257067"/>
    </source>
</evidence>
<accession>A0A3D8IVI0</accession>
<dbReference type="SUPFAM" id="SSF53756">
    <property type="entry name" value="UDP-Glycosyltransferase/glycogen phosphorylase"/>
    <property type="match status" value="1"/>
</dbReference>
<evidence type="ECO:0000256" key="4">
    <source>
        <dbReference type="ARBA" id="ARBA00022516"/>
    </source>
</evidence>
<keyword evidence="6" id="KW-0328">Glycosyltransferase</keyword>
<gene>
    <name evidence="11" type="ORF">CQA62_03520</name>
</gene>
<dbReference type="Proteomes" id="UP000257067">
    <property type="component" value="Unassembled WGS sequence"/>
</dbReference>
<evidence type="ECO:0000256" key="8">
    <source>
        <dbReference type="ARBA" id="ARBA00023098"/>
    </source>
</evidence>
<evidence type="ECO:0000256" key="7">
    <source>
        <dbReference type="ARBA" id="ARBA00022679"/>
    </source>
</evidence>